<dbReference type="Proteomes" id="UP001177021">
    <property type="component" value="Unassembled WGS sequence"/>
</dbReference>
<evidence type="ECO:0000313" key="2">
    <source>
        <dbReference type="Proteomes" id="UP001177021"/>
    </source>
</evidence>
<comment type="caution">
    <text evidence="1">The sequence shown here is derived from an EMBL/GenBank/DDBJ whole genome shotgun (WGS) entry which is preliminary data.</text>
</comment>
<name>A0ACB0M6X6_TRIPR</name>
<proteinExistence type="predicted"/>
<sequence>MVDLKQLVTQWKLKSLHRRQSFHYSYSDDCNCNNNVVNVHNSNDKNRCPPSGCVSVFVGTERERFTIPVRFLNLHIFKCLLGEAAEEFGLEVKGGLVFPCEIVFFKEILKHVKKDEHKYGRYSLEEFQNMIFNSYEEKSFFPLTPLLQKTSCKCKFTGFNAKFRSKSAKEFKYLSSLYKK</sequence>
<reference evidence="1" key="1">
    <citation type="submission" date="2023-10" db="EMBL/GenBank/DDBJ databases">
        <authorList>
            <person name="Rodriguez Cubillos JULIANA M."/>
            <person name="De Vega J."/>
        </authorList>
    </citation>
    <scope>NUCLEOTIDE SEQUENCE</scope>
</reference>
<organism evidence="1 2">
    <name type="scientific">Trifolium pratense</name>
    <name type="common">Red clover</name>
    <dbReference type="NCBI Taxonomy" id="57577"/>
    <lineage>
        <taxon>Eukaryota</taxon>
        <taxon>Viridiplantae</taxon>
        <taxon>Streptophyta</taxon>
        <taxon>Embryophyta</taxon>
        <taxon>Tracheophyta</taxon>
        <taxon>Spermatophyta</taxon>
        <taxon>Magnoliopsida</taxon>
        <taxon>eudicotyledons</taxon>
        <taxon>Gunneridae</taxon>
        <taxon>Pentapetalae</taxon>
        <taxon>rosids</taxon>
        <taxon>fabids</taxon>
        <taxon>Fabales</taxon>
        <taxon>Fabaceae</taxon>
        <taxon>Papilionoideae</taxon>
        <taxon>50 kb inversion clade</taxon>
        <taxon>NPAAA clade</taxon>
        <taxon>Hologalegina</taxon>
        <taxon>IRL clade</taxon>
        <taxon>Trifolieae</taxon>
        <taxon>Trifolium</taxon>
    </lineage>
</organism>
<dbReference type="EMBL" id="CASHSV030000823">
    <property type="protein sequence ID" value="CAJ2676351.1"/>
    <property type="molecule type" value="Genomic_DNA"/>
</dbReference>
<keyword evidence="2" id="KW-1185">Reference proteome</keyword>
<accession>A0ACB0M6X6</accession>
<gene>
    <name evidence="1" type="ORF">MILVUS5_LOCUS39123</name>
</gene>
<protein>
    <submittedName>
        <fullName evidence="1">Uncharacterized protein</fullName>
    </submittedName>
</protein>
<evidence type="ECO:0000313" key="1">
    <source>
        <dbReference type="EMBL" id="CAJ2676351.1"/>
    </source>
</evidence>